<keyword evidence="12" id="KW-0472">Membrane</keyword>
<keyword evidence="5" id="KW-0808">Transferase</keyword>
<keyword evidence="4 11" id="KW-0597">Phosphoprotein</keyword>
<keyword evidence="6" id="KW-0547">Nucleotide-binding</keyword>
<accession>A0A7X0SH49</accession>
<evidence type="ECO:0000256" key="2">
    <source>
        <dbReference type="ARBA" id="ARBA00006402"/>
    </source>
</evidence>
<dbReference type="PANTHER" id="PTHR43047:SF72">
    <property type="entry name" value="OSMOSENSING HISTIDINE PROTEIN KINASE SLN1"/>
    <property type="match status" value="1"/>
</dbReference>
<dbReference type="PANTHER" id="PTHR43047">
    <property type="entry name" value="TWO-COMPONENT HISTIDINE PROTEIN KINASE"/>
    <property type="match status" value="1"/>
</dbReference>
<comment type="catalytic activity">
    <reaction evidence="1">
        <text>ATP + protein L-histidine = ADP + protein N-phospho-L-histidine.</text>
        <dbReference type="EC" id="2.7.13.3"/>
    </reaction>
</comment>
<keyword evidence="8" id="KW-0067">ATP-binding</keyword>
<dbReference type="PROSITE" id="PS50109">
    <property type="entry name" value="HIS_KIN"/>
    <property type="match status" value="2"/>
</dbReference>
<dbReference type="InterPro" id="IPR001789">
    <property type="entry name" value="Sig_transdc_resp-reg_receiver"/>
</dbReference>
<evidence type="ECO:0000259" key="13">
    <source>
        <dbReference type="PROSITE" id="PS50109"/>
    </source>
</evidence>
<dbReference type="EC" id="2.7.13.3" evidence="3"/>
<dbReference type="Gene3D" id="2.60.120.260">
    <property type="entry name" value="Galactose-binding domain-like"/>
    <property type="match status" value="1"/>
</dbReference>
<feature type="transmembrane region" description="Helical" evidence="12">
    <location>
        <begin position="323"/>
        <end position="347"/>
    </location>
</feature>
<dbReference type="Pfam" id="PF00512">
    <property type="entry name" value="HisKA"/>
    <property type="match status" value="1"/>
</dbReference>
<dbReference type="GO" id="GO:0009927">
    <property type="term" value="F:histidine phosphotransfer kinase activity"/>
    <property type="evidence" value="ECO:0007669"/>
    <property type="project" value="TreeGrafter"/>
</dbReference>
<dbReference type="InterPro" id="IPR010559">
    <property type="entry name" value="Sig_transdc_His_kin_internal"/>
</dbReference>
<evidence type="ECO:0000256" key="7">
    <source>
        <dbReference type="ARBA" id="ARBA00022777"/>
    </source>
</evidence>
<keyword evidence="12" id="KW-1133">Transmembrane helix</keyword>
<dbReference type="GO" id="GO:0005886">
    <property type="term" value="C:plasma membrane"/>
    <property type="evidence" value="ECO:0007669"/>
    <property type="project" value="TreeGrafter"/>
</dbReference>
<feature type="domain" description="Histidine kinase" evidence="13">
    <location>
        <begin position="924"/>
        <end position="1022"/>
    </location>
</feature>
<evidence type="ECO:0000256" key="5">
    <source>
        <dbReference type="ARBA" id="ARBA00022679"/>
    </source>
</evidence>
<dbReference type="InterPro" id="IPR004358">
    <property type="entry name" value="Sig_transdc_His_kin-like_C"/>
</dbReference>
<feature type="transmembrane region" description="Helical" evidence="12">
    <location>
        <begin position="385"/>
        <end position="402"/>
    </location>
</feature>
<dbReference type="Pfam" id="PF07695">
    <property type="entry name" value="7TMR-DISM_7TM"/>
    <property type="match status" value="1"/>
</dbReference>
<dbReference type="InterPro" id="IPR011006">
    <property type="entry name" value="CheY-like_superfamily"/>
</dbReference>
<dbReference type="SUPFAM" id="SSF55874">
    <property type="entry name" value="ATPase domain of HSP90 chaperone/DNA topoisomerase II/histidine kinase"/>
    <property type="match status" value="2"/>
</dbReference>
<keyword evidence="9" id="KW-0902">Two-component regulatory system</keyword>
<keyword evidence="12" id="KW-0812">Transmembrane</keyword>
<dbReference type="SUPFAM" id="SSF47384">
    <property type="entry name" value="Homodimeric domain of signal transducing histidine kinase"/>
    <property type="match status" value="1"/>
</dbReference>
<evidence type="ECO:0000256" key="10">
    <source>
        <dbReference type="ARBA" id="ARBA00074306"/>
    </source>
</evidence>
<dbReference type="InterPro" id="IPR011623">
    <property type="entry name" value="7TMR_DISM_rcpt_extracell_dom1"/>
</dbReference>
<feature type="transmembrane region" description="Helical" evidence="12">
    <location>
        <begin position="232"/>
        <end position="249"/>
    </location>
</feature>
<dbReference type="PROSITE" id="PS50110">
    <property type="entry name" value="RESPONSE_REGULATORY"/>
    <property type="match status" value="1"/>
</dbReference>
<dbReference type="CDD" id="cd16922">
    <property type="entry name" value="HATPase_EvgS-ArcB-TorS-like"/>
    <property type="match status" value="1"/>
</dbReference>
<evidence type="ECO:0000256" key="9">
    <source>
        <dbReference type="ARBA" id="ARBA00023012"/>
    </source>
</evidence>
<dbReference type="FunFam" id="3.30.565.10:FF:000010">
    <property type="entry name" value="Sensor histidine kinase RcsC"/>
    <property type="match status" value="1"/>
</dbReference>
<dbReference type="Gene3D" id="3.40.50.2300">
    <property type="match status" value="1"/>
</dbReference>
<dbReference type="SUPFAM" id="SSF52172">
    <property type="entry name" value="CheY-like"/>
    <property type="match status" value="1"/>
</dbReference>
<dbReference type="InterPro" id="IPR005467">
    <property type="entry name" value="His_kinase_dom"/>
</dbReference>
<dbReference type="GO" id="GO:0000155">
    <property type="term" value="F:phosphorelay sensor kinase activity"/>
    <property type="evidence" value="ECO:0007669"/>
    <property type="project" value="InterPro"/>
</dbReference>
<dbReference type="InterPro" id="IPR003594">
    <property type="entry name" value="HATPase_dom"/>
</dbReference>
<keyword evidence="16" id="KW-1185">Reference proteome</keyword>
<feature type="modified residue" description="4-aspartylphosphate" evidence="11">
    <location>
        <position position="746"/>
    </location>
</feature>
<reference evidence="15 16" key="1">
    <citation type="submission" date="2020-08" db="EMBL/GenBank/DDBJ databases">
        <title>Cohnella phylogeny.</title>
        <authorList>
            <person name="Dunlap C."/>
        </authorList>
    </citation>
    <scope>NUCLEOTIDE SEQUENCE [LARGE SCALE GENOMIC DNA]</scope>
    <source>
        <strain evidence="15 16">CBP 2801</strain>
    </source>
</reference>
<proteinExistence type="inferred from homology"/>
<dbReference type="PRINTS" id="PR00344">
    <property type="entry name" value="BCTRLSENSOR"/>
</dbReference>
<feature type="domain" description="Histidine kinase" evidence="13">
    <location>
        <begin position="432"/>
        <end position="650"/>
    </location>
</feature>
<feature type="domain" description="Response regulatory" evidence="14">
    <location>
        <begin position="695"/>
        <end position="813"/>
    </location>
</feature>
<feature type="transmembrane region" description="Helical" evidence="12">
    <location>
        <begin position="297"/>
        <end position="317"/>
    </location>
</feature>
<evidence type="ECO:0000256" key="12">
    <source>
        <dbReference type="SAM" id="Phobius"/>
    </source>
</evidence>
<keyword evidence="7" id="KW-0418">Kinase</keyword>
<dbReference type="Gene3D" id="1.10.287.130">
    <property type="match status" value="1"/>
</dbReference>
<dbReference type="SMART" id="SM00448">
    <property type="entry name" value="REC"/>
    <property type="match status" value="1"/>
</dbReference>
<evidence type="ECO:0000256" key="1">
    <source>
        <dbReference type="ARBA" id="ARBA00000085"/>
    </source>
</evidence>
<dbReference type="SMART" id="SM00387">
    <property type="entry name" value="HATPase_c"/>
    <property type="match status" value="2"/>
</dbReference>
<dbReference type="EMBL" id="JACJVO010000003">
    <property type="protein sequence ID" value="MBB6729890.1"/>
    <property type="molecule type" value="Genomic_DNA"/>
</dbReference>
<organism evidence="15 16">
    <name type="scientific">Cohnella zeiphila</name>
    <dbReference type="NCBI Taxonomy" id="2761120"/>
    <lineage>
        <taxon>Bacteria</taxon>
        <taxon>Bacillati</taxon>
        <taxon>Bacillota</taxon>
        <taxon>Bacilli</taxon>
        <taxon>Bacillales</taxon>
        <taxon>Paenibacillaceae</taxon>
        <taxon>Cohnella</taxon>
    </lineage>
</organism>
<dbReference type="GO" id="GO:0005524">
    <property type="term" value="F:ATP binding"/>
    <property type="evidence" value="ECO:0007669"/>
    <property type="project" value="UniProtKB-KW"/>
</dbReference>
<evidence type="ECO:0000256" key="4">
    <source>
        <dbReference type="ARBA" id="ARBA00022553"/>
    </source>
</evidence>
<dbReference type="Pfam" id="PF00072">
    <property type="entry name" value="Response_reg"/>
    <property type="match status" value="1"/>
</dbReference>
<dbReference type="SUPFAM" id="SSF49785">
    <property type="entry name" value="Galactose-binding domain-like"/>
    <property type="match status" value="1"/>
</dbReference>
<dbReference type="InterPro" id="IPR003661">
    <property type="entry name" value="HisK_dim/P_dom"/>
</dbReference>
<dbReference type="Gene3D" id="3.30.565.10">
    <property type="entry name" value="Histidine kinase-like ATPase, C-terminal domain"/>
    <property type="match status" value="2"/>
</dbReference>
<evidence type="ECO:0000256" key="8">
    <source>
        <dbReference type="ARBA" id="ARBA00022840"/>
    </source>
</evidence>
<dbReference type="InterPro" id="IPR036890">
    <property type="entry name" value="HATPase_C_sf"/>
</dbReference>
<feature type="transmembrane region" description="Helical" evidence="12">
    <location>
        <begin position="261"/>
        <end position="285"/>
    </location>
</feature>
<evidence type="ECO:0000256" key="6">
    <source>
        <dbReference type="ARBA" id="ARBA00022741"/>
    </source>
</evidence>
<comment type="similarity">
    <text evidence="2">In the N-terminal section; belongs to the phytochrome family.</text>
</comment>
<dbReference type="Pfam" id="PF02518">
    <property type="entry name" value="HATPase_c"/>
    <property type="match status" value="2"/>
</dbReference>
<evidence type="ECO:0000256" key="11">
    <source>
        <dbReference type="PROSITE-ProRule" id="PRU00169"/>
    </source>
</evidence>
<dbReference type="Pfam" id="PF06580">
    <property type="entry name" value="His_kinase"/>
    <property type="match status" value="1"/>
</dbReference>
<name>A0A7X0SH49_9BACL</name>
<evidence type="ECO:0000313" key="15">
    <source>
        <dbReference type="EMBL" id="MBB6729890.1"/>
    </source>
</evidence>
<evidence type="ECO:0000256" key="3">
    <source>
        <dbReference type="ARBA" id="ARBA00012438"/>
    </source>
</evidence>
<dbReference type="AlphaFoldDB" id="A0A7X0SH49"/>
<dbReference type="Proteomes" id="UP000564644">
    <property type="component" value="Unassembled WGS sequence"/>
</dbReference>
<dbReference type="SMART" id="SM00388">
    <property type="entry name" value="HisKA"/>
    <property type="match status" value="1"/>
</dbReference>
<evidence type="ECO:0000313" key="16">
    <source>
        <dbReference type="Proteomes" id="UP000564644"/>
    </source>
</evidence>
<dbReference type="InterPro" id="IPR036097">
    <property type="entry name" value="HisK_dim/P_sf"/>
</dbReference>
<protein>
    <recommendedName>
        <fullName evidence="10">Circadian input-output histidine kinase CikA</fullName>
        <ecNumber evidence="3">2.7.13.3</ecNumber>
    </recommendedName>
</protein>
<gene>
    <name evidence="15" type="ORF">H7C18_03180</name>
</gene>
<dbReference type="CDD" id="cd00082">
    <property type="entry name" value="HisKA"/>
    <property type="match status" value="1"/>
</dbReference>
<evidence type="ECO:0000259" key="14">
    <source>
        <dbReference type="PROSITE" id="PS50110"/>
    </source>
</evidence>
<dbReference type="InterPro" id="IPR008979">
    <property type="entry name" value="Galactose-bd-like_sf"/>
</dbReference>
<dbReference type="RefSeq" id="WP_185127558.1">
    <property type="nucleotide sequence ID" value="NZ_JACJVO010000003.1"/>
</dbReference>
<sequence length="1031" mass="112916">MLKSRRIRLATWLAIMAAIVAALAMSFFESANGRIEPRAKNGVLDLRDWDLKKDGALRLNGAWSFYWGQLLTEGAGTDSASLAKVPGTWKGAGLPGRGYATYRLHVRTRGGDGPLALQIPAIAPAYRIYADGKEIAQVGTVAADKGETRNAYFPQTVEFTPASDEFDLLVQVANRLYPNGGIWFSLTLGAEGDMLHRQERSSLADMAVFGGCALLGLYQLALYALRRSERSILYFGICCLLGAIRQWVVGDIYLAEFYPDVSIRLLIALEYLAFYGGVTMAALFVRELYPKEFSGKIVKSLAWVGAGFIGTVLLLPAETYTELIGYFQWVALFAFAFFIGGFALASWRGRGGALLQLTGWLAFVASAVHDIFYSKDWIFWIDVQLVPYGFILLVFIEVLELARRFVNAYRTIGTMSDELIAMNRMKDEFLANTSHELKTPLHGIMNLTQALSEGRSGPLNGTQREQLEAVVSVARRMSNLINDILDLSLLRNNGIRLRRGRVDVRAVVTAQEEVFRHYIGSKPVSLRLEWPESLPDAYADESRLLQVVYNLIGNAIKFTPEGEVVVSARAEGAMLRISVADTGIGIPEDKLETIFQSFEQVGTSAAPEYGGAGLGLGIAKRLVELHGGAVAVASKRGEGSVFSFTVPVAEGVREMQEGSFGDPDSAIFGAARLSAGRAEAAASLEFPEAVQSEQAILAVDDDPVNLRVLKTVLANEPYEVLTASGGLEALNLLERSGGRIGLVILDVMMPGMSGYETCRRIREKYGLSELPVLLTTVRSGPDDLMYGFEAGANDFLAKPFQPHELRARARTLLEMKRSAEEAVRSEMAFLQAQIKPHFLYNALNTIVSFALDEPQTSHDLLLHLGRYLRGSFDFKNKQRLVPLRKELELTEAYLSIERARFGDRLRVRYEVDESAACLLPPTTLQPLVENAVRHGVTKKEEGGTVTVTVRAGGGSAVITVEDDGIGMNSAAQAILSREAEGAGGVGLRNIHQRLIRMYGKGLDIESAPGSGTRVTIRVPLENGNDREEERG</sequence>
<feature type="transmembrane region" description="Helical" evidence="12">
    <location>
        <begin position="206"/>
        <end position="225"/>
    </location>
</feature>
<comment type="caution">
    <text evidence="15">The sequence shown here is derived from an EMBL/GenBank/DDBJ whole genome shotgun (WGS) entry which is preliminary data.</text>
</comment>